<gene>
    <name evidence="2" type="ORF">FHX73_113458</name>
</gene>
<evidence type="ECO:0000256" key="1">
    <source>
        <dbReference type="SAM" id="MobiDB-lite"/>
    </source>
</evidence>
<comment type="caution">
    <text evidence="2">The sequence shown here is derived from an EMBL/GenBank/DDBJ whole genome shotgun (WGS) entry which is preliminary data.</text>
</comment>
<dbReference type="OrthoDB" id="4331879at2"/>
<evidence type="ECO:0000313" key="3">
    <source>
        <dbReference type="Proteomes" id="UP000317940"/>
    </source>
</evidence>
<sequence length="140" mass="13535">MTGDGTSEQLRARVRVTHRALGAGVGAGAGDSGAVGGRFRRWALAAGAATAVALLAGGCGIRPTAIPVDAGAPASRTSCPTPLRPPAAASPSVGVQHAPAKGVTPSPLPSATPSLPDGSLFSALPSPSPSPSGTLHCDDE</sequence>
<protein>
    <submittedName>
        <fullName evidence="2">Uncharacterized protein</fullName>
    </submittedName>
</protein>
<accession>A0A561UJR8</accession>
<organism evidence="2 3">
    <name type="scientific">Kitasatospora viridis</name>
    <dbReference type="NCBI Taxonomy" id="281105"/>
    <lineage>
        <taxon>Bacteria</taxon>
        <taxon>Bacillati</taxon>
        <taxon>Actinomycetota</taxon>
        <taxon>Actinomycetes</taxon>
        <taxon>Kitasatosporales</taxon>
        <taxon>Streptomycetaceae</taxon>
        <taxon>Kitasatospora</taxon>
    </lineage>
</organism>
<feature type="region of interest" description="Disordered" evidence="1">
    <location>
        <begin position="65"/>
        <end position="140"/>
    </location>
</feature>
<dbReference type="RefSeq" id="WP_145905837.1">
    <property type="nucleotide sequence ID" value="NZ_BAAAMZ010000006.1"/>
</dbReference>
<reference evidence="2 3" key="1">
    <citation type="submission" date="2019-06" db="EMBL/GenBank/DDBJ databases">
        <title>Sequencing the genomes of 1000 actinobacteria strains.</title>
        <authorList>
            <person name="Klenk H.-P."/>
        </authorList>
    </citation>
    <scope>NUCLEOTIDE SEQUENCE [LARGE SCALE GENOMIC DNA]</scope>
    <source>
        <strain evidence="2 3">DSM 44826</strain>
    </source>
</reference>
<dbReference type="EMBL" id="VIWT01000001">
    <property type="protein sequence ID" value="TWF99611.1"/>
    <property type="molecule type" value="Genomic_DNA"/>
</dbReference>
<proteinExistence type="predicted"/>
<dbReference type="Proteomes" id="UP000317940">
    <property type="component" value="Unassembled WGS sequence"/>
</dbReference>
<dbReference type="AlphaFoldDB" id="A0A561UJR8"/>
<name>A0A561UJR8_9ACTN</name>
<evidence type="ECO:0000313" key="2">
    <source>
        <dbReference type="EMBL" id="TWF99611.1"/>
    </source>
</evidence>
<keyword evidence="3" id="KW-1185">Reference proteome</keyword>